<dbReference type="GO" id="GO:0016491">
    <property type="term" value="F:oxidoreductase activity"/>
    <property type="evidence" value="ECO:0007669"/>
    <property type="project" value="InterPro"/>
</dbReference>
<dbReference type="EMBL" id="BMHI01000006">
    <property type="protein sequence ID" value="GGB43852.1"/>
    <property type="molecule type" value="Genomic_DNA"/>
</dbReference>
<dbReference type="Gene3D" id="3.40.30.10">
    <property type="entry name" value="Glutaredoxin"/>
    <property type="match status" value="1"/>
</dbReference>
<proteinExistence type="predicted"/>
<name>A0A916TJ10_9MICO</name>
<dbReference type="Proteomes" id="UP000636793">
    <property type="component" value="Unassembled WGS sequence"/>
</dbReference>
<comment type="caution">
    <text evidence="2">The sequence shown here is derived from an EMBL/GenBank/DDBJ whole genome shotgun (WGS) entry which is preliminary data.</text>
</comment>
<sequence>MSSTTLPRPAAPGIHEPPLPAITLYGDFNCPWSYLAFRRAQTLAASGVEVEWRAVEHLPLLPHGRPSAPSAAFRDELELVLQRLLPAEELPHEPPRIVSRTAPAVAAYAEGCAADVAGPVARVLFESYWQHGIDVGDLYTLRTLLTDELRGSASPSRSVREWGAPVAMTGAPMSADAYRLVVDWSDQWRETGEQIVPVLQPSDGPLFRGIDAVDWLGDRITELGLTTDLPAAAASHCWRTELPDPGWASGDGGRWHRRFQRCGAAPAITAAPPG</sequence>
<evidence type="ECO:0000313" key="2">
    <source>
        <dbReference type="EMBL" id="GGB43852.1"/>
    </source>
</evidence>
<dbReference type="AlphaFoldDB" id="A0A916TJ10"/>
<evidence type="ECO:0000313" key="3">
    <source>
        <dbReference type="Proteomes" id="UP000636793"/>
    </source>
</evidence>
<protein>
    <recommendedName>
        <fullName evidence="1">DSBA-like thioredoxin domain-containing protein</fullName>
    </recommendedName>
</protein>
<dbReference type="Pfam" id="PF01323">
    <property type="entry name" value="DSBA"/>
    <property type="match status" value="1"/>
</dbReference>
<evidence type="ECO:0000259" key="1">
    <source>
        <dbReference type="Pfam" id="PF01323"/>
    </source>
</evidence>
<reference evidence="2" key="2">
    <citation type="submission" date="2020-09" db="EMBL/GenBank/DDBJ databases">
        <authorList>
            <person name="Sun Q."/>
            <person name="Zhou Y."/>
        </authorList>
    </citation>
    <scope>NUCLEOTIDE SEQUENCE</scope>
    <source>
        <strain evidence="2">CGMCC 1.15085</strain>
    </source>
</reference>
<reference evidence="2" key="1">
    <citation type="journal article" date="2014" name="Int. J. Syst. Evol. Microbiol.">
        <title>Complete genome sequence of Corynebacterium casei LMG S-19264T (=DSM 44701T), isolated from a smear-ripened cheese.</title>
        <authorList>
            <consortium name="US DOE Joint Genome Institute (JGI-PGF)"/>
            <person name="Walter F."/>
            <person name="Albersmeier A."/>
            <person name="Kalinowski J."/>
            <person name="Ruckert C."/>
        </authorList>
    </citation>
    <scope>NUCLEOTIDE SEQUENCE</scope>
    <source>
        <strain evidence="2">CGMCC 1.15085</strain>
    </source>
</reference>
<dbReference type="InterPro" id="IPR001853">
    <property type="entry name" value="DSBA-like_thioredoxin_dom"/>
</dbReference>
<feature type="domain" description="DSBA-like thioredoxin" evidence="1">
    <location>
        <begin position="22"/>
        <end position="145"/>
    </location>
</feature>
<accession>A0A916TJ10</accession>
<dbReference type="InterPro" id="IPR036249">
    <property type="entry name" value="Thioredoxin-like_sf"/>
</dbReference>
<dbReference type="SUPFAM" id="SSF52833">
    <property type="entry name" value="Thioredoxin-like"/>
    <property type="match status" value="1"/>
</dbReference>
<dbReference type="RefSeq" id="WP_188838693.1">
    <property type="nucleotide sequence ID" value="NZ_BMHI01000006.1"/>
</dbReference>
<organism evidence="2 3">
    <name type="scientific">Flexivirga endophytica</name>
    <dbReference type="NCBI Taxonomy" id="1849103"/>
    <lineage>
        <taxon>Bacteria</taxon>
        <taxon>Bacillati</taxon>
        <taxon>Actinomycetota</taxon>
        <taxon>Actinomycetes</taxon>
        <taxon>Micrococcales</taxon>
        <taxon>Dermacoccaceae</taxon>
        <taxon>Flexivirga</taxon>
    </lineage>
</organism>
<keyword evidence="3" id="KW-1185">Reference proteome</keyword>
<gene>
    <name evidence="2" type="ORF">GCM10011492_38610</name>
</gene>